<feature type="transmembrane region" description="Helical" evidence="2">
    <location>
        <begin position="201"/>
        <end position="227"/>
    </location>
</feature>
<feature type="domain" description="DUF4190" evidence="3">
    <location>
        <begin position="196"/>
        <end position="261"/>
    </location>
</feature>
<dbReference type="InterPro" id="IPR025241">
    <property type="entry name" value="DUF4190"/>
</dbReference>
<feature type="compositionally biased region" description="Low complexity" evidence="1">
    <location>
        <begin position="30"/>
        <end position="56"/>
    </location>
</feature>
<keyword evidence="2" id="KW-0472">Membrane</keyword>
<keyword evidence="5" id="KW-1185">Reference proteome</keyword>
<accession>A0ABV2ZME6</accession>
<feature type="region of interest" description="Disordered" evidence="1">
    <location>
        <begin position="1"/>
        <end position="157"/>
    </location>
</feature>
<evidence type="ECO:0000313" key="4">
    <source>
        <dbReference type="EMBL" id="MEU3783739.1"/>
    </source>
</evidence>
<proteinExistence type="predicted"/>
<keyword evidence="2" id="KW-1133">Transmembrane helix</keyword>
<feature type="transmembrane region" description="Helical" evidence="2">
    <location>
        <begin position="247"/>
        <end position="270"/>
    </location>
</feature>
<dbReference type="RefSeq" id="WP_334576833.1">
    <property type="nucleotide sequence ID" value="NZ_JBEZVE010000013.1"/>
</dbReference>
<evidence type="ECO:0000256" key="1">
    <source>
        <dbReference type="SAM" id="MobiDB-lite"/>
    </source>
</evidence>
<evidence type="ECO:0000256" key="2">
    <source>
        <dbReference type="SAM" id="Phobius"/>
    </source>
</evidence>
<organism evidence="4 5">
    <name type="scientific">Streptomyces sp. 900129855</name>
    <dbReference type="NCBI Taxonomy" id="3155129"/>
    <lineage>
        <taxon>Bacteria</taxon>
        <taxon>Bacillati</taxon>
        <taxon>Actinomycetota</taxon>
        <taxon>Actinomycetes</taxon>
        <taxon>Kitasatosporales</taxon>
        <taxon>Streptomycetaceae</taxon>
        <taxon>Streptomyces</taxon>
    </lineage>
</organism>
<sequence>MSDDAPTPAGDAEAAGPQDAVPRVSLGKNTTDSGTADSGATDSGSAGSAAAAAGGSPVAPNPWAAPGDGAQSGPGHTVAANEPLAPTAFPPFAHDRRTVGSLPSDGAVGGPQANGPLGSFPPPDPATAAGGPPPNPFAPPAQGGTVPPPPIAPDGPGQIPYGYPGGYGYPSHPHYGGGAPGPYGWAGHGAGESNGMGVAGLVLGIISAVAFCLWPVAIVLGILGVVFGAVGRGKAKRGEASNPGQALAGIICGAAGIVLAIGLGVLVIVAP</sequence>
<keyword evidence="2" id="KW-0812">Transmembrane</keyword>
<feature type="compositionally biased region" description="Pro residues" evidence="1">
    <location>
        <begin position="119"/>
        <end position="139"/>
    </location>
</feature>
<name>A0ABV2ZME6_9ACTN</name>
<dbReference type="EMBL" id="JBEZVE010000013">
    <property type="protein sequence ID" value="MEU3783739.1"/>
    <property type="molecule type" value="Genomic_DNA"/>
</dbReference>
<comment type="caution">
    <text evidence="4">The sequence shown here is derived from an EMBL/GenBank/DDBJ whole genome shotgun (WGS) entry which is preliminary data.</text>
</comment>
<dbReference type="Pfam" id="PF13828">
    <property type="entry name" value="DUF4190"/>
    <property type="match status" value="1"/>
</dbReference>
<evidence type="ECO:0000259" key="3">
    <source>
        <dbReference type="Pfam" id="PF13828"/>
    </source>
</evidence>
<reference evidence="4 5" key="1">
    <citation type="submission" date="2024-06" db="EMBL/GenBank/DDBJ databases">
        <title>The Natural Products Discovery Center: Release of the First 8490 Sequenced Strains for Exploring Actinobacteria Biosynthetic Diversity.</title>
        <authorList>
            <person name="Kalkreuter E."/>
            <person name="Kautsar S.A."/>
            <person name="Yang D."/>
            <person name="Bader C.D."/>
            <person name="Teijaro C.N."/>
            <person name="Fluegel L."/>
            <person name="Davis C.M."/>
            <person name="Simpson J.R."/>
            <person name="Lauterbach L."/>
            <person name="Steele A.D."/>
            <person name="Gui C."/>
            <person name="Meng S."/>
            <person name="Li G."/>
            <person name="Viehrig K."/>
            <person name="Ye F."/>
            <person name="Su P."/>
            <person name="Kiefer A.F."/>
            <person name="Nichols A."/>
            <person name="Cepeda A.J."/>
            <person name="Yan W."/>
            <person name="Fan B."/>
            <person name="Jiang Y."/>
            <person name="Adhikari A."/>
            <person name="Zheng C.-J."/>
            <person name="Schuster L."/>
            <person name="Cowan T.M."/>
            <person name="Smanski M.J."/>
            <person name="Chevrette M.G."/>
            <person name="De Carvalho L.P.S."/>
            <person name="Shen B."/>
        </authorList>
    </citation>
    <scope>NUCLEOTIDE SEQUENCE [LARGE SCALE GENOMIC DNA]</scope>
    <source>
        <strain evidence="4 5">NPDC033843</strain>
    </source>
</reference>
<evidence type="ECO:0000313" key="5">
    <source>
        <dbReference type="Proteomes" id="UP001550739"/>
    </source>
</evidence>
<dbReference type="Proteomes" id="UP001550739">
    <property type="component" value="Unassembled WGS sequence"/>
</dbReference>
<gene>
    <name evidence="4" type="ORF">AB0E89_24860</name>
</gene>
<protein>
    <submittedName>
        <fullName evidence="4">DUF4190 domain-containing protein</fullName>
    </submittedName>
</protein>